<dbReference type="Proteomes" id="UP001652700">
    <property type="component" value="Unplaced"/>
</dbReference>
<sequence length="115" mass="13169">MEQHTIICRTCCVGGCTFSTSFTFSRDEMDMFLEGLKLIQIFVFVLGILKKILRYMRVRTRGITKGAIPSSFLPPLGICKRPMHELKEMTRDRDLFRQTIYDITSTTTLPPGGQD</sequence>
<keyword evidence="3" id="KW-1185">Reference proteome</keyword>
<name>A0ABM5JIQ6_DIAVI</name>
<organism evidence="2 3">
    <name type="scientific">Diabrotica virgifera virgifera</name>
    <name type="common">western corn rootworm</name>
    <dbReference type="NCBI Taxonomy" id="50390"/>
    <lineage>
        <taxon>Eukaryota</taxon>
        <taxon>Metazoa</taxon>
        <taxon>Ecdysozoa</taxon>
        <taxon>Arthropoda</taxon>
        <taxon>Hexapoda</taxon>
        <taxon>Insecta</taxon>
        <taxon>Pterygota</taxon>
        <taxon>Neoptera</taxon>
        <taxon>Endopterygota</taxon>
        <taxon>Coleoptera</taxon>
        <taxon>Polyphaga</taxon>
        <taxon>Cucujiformia</taxon>
        <taxon>Chrysomeloidea</taxon>
        <taxon>Chrysomelidae</taxon>
        <taxon>Galerucinae</taxon>
        <taxon>Diabroticina</taxon>
        <taxon>Diabroticites</taxon>
        <taxon>Diabrotica</taxon>
    </lineage>
</organism>
<protein>
    <submittedName>
        <fullName evidence="2">Uncharacterized protein</fullName>
    </submittedName>
</protein>
<dbReference type="EnsemblMetazoa" id="XM_050641859.1">
    <property type="protein sequence ID" value="XP_050497816.1"/>
    <property type="gene ID" value="LOC126878986"/>
</dbReference>
<keyword evidence="1" id="KW-1133">Transmembrane helix</keyword>
<evidence type="ECO:0000256" key="1">
    <source>
        <dbReference type="SAM" id="Phobius"/>
    </source>
</evidence>
<evidence type="ECO:0000313" key="3">
    <source>
        <dbReference type="Proteomes" id="UP001652700"/>
    </source>
</evidence>
<dbReference type="EnsemblMetazoa" id="XM_050641858.1">
    <property type="protein sequence ID" value="XP_050497815.1"/>
    <property type="gene ID" value="LOC126878986"/>
</dbReference>
<evidence type="ECO:0000313" key="2">
    <source>
        <dbReference type="EnsemblMetazoa" id="XP_050497815.1"/>
    </source>
</evidence>
<keyword evidence="1" id="KW-0472">Membrane</keyword>
<keyword evidence="1" id="KW-0812">Transmembrane</keyword>
<dbReference type="GeneID" id="126878986"/>
<feature type="transmembrane region" description="Helical" evidence="1">
    <location>
        <begin position="31"/>
        <end position="49"/>
    </location>
</feature>
<accession>A0ABM5JIQ6</accession>
<reference evidence="2" key="1">
    <citation type="submission" date="2025-05" db="UniProtKB">
        <authorList>
            <consortium name="EnsemblMetazoa"/>
        </authorList>
    </citation>
    <scope>IDENTIFICATION</scope>
</reference>
<dbReference type="RefSeq" id="XP_050497816.1">
    <property type="nucleotide sequence ID" value="XM_050641859.1"/>
</dbReference>
<dbReference type="RefSeq" id="XP_050497815.1">
    <property type="nucleotide sequence ID" value="XM_050641858.1"/>
</dbReference>
<proteinExistence type="predicted"/>